<gene>
    <name evidence="1" type="ORF">C8J25_105269</name>
</gene>
<protein>
    <submittedName>
        <fullName evidence="1">Uncharacterized protein</fullName>
    </submittedName>
</protein>
<dbReference type="RefSeq" id="WP_107954527.1">
    <property type="nucleotide sequence ID" value="NZ_QAYE01000005.1"/>
</dbReference>
<reference evidence="1 2" key="1">
    <citation type="submission" date="2018-04" db="EMBL/GenBank/DDBJ databases">
        <title>Genomic Encyclopedia of Type Strains, Phase III (KMG-III): the genomes of soil and plant-associated and newly described type strains.</title>
        <authorList>
            <person name="Whitman W."/>
        </authorList>
    </citation>
    <scope>NUCLEOTIDE SEQUENCE [LARGE SCALE GENOMIC DNA]</scope>
    <source>
        <strain evidence="1 2">MA-olki</strain>
    </source>
</reference>
<dbReference type="GeneID" id="91006319"/>
<dbReference type="AlphaFoldDB" id="A0A2T5U4R9"/>
<dbReference type="Proteomes" id="UP000244013">
    <property type="component" value="Unassembled WGS sequence"/>
</dbReference>
<evidence type="ECO:0000313" key="1">
    <source>
        <dbReference type="EMBL" id="PTW46488.1"/>
    </source>
</evidence>
<name>A0A2T5U4R9_9SPHN</name>
<comment type="caution">
    <text evidence="1">The sequence shown here is derived from an EMBL/GenBank/DDBJ whole genome shotgun (WGS) entry which is preliminary data.</text>
</comment>
<organism evidence="1 2">
    <name type="scientific">Sphingomonas faeni</name>
    <dbReference type="NCBI Taxonomy" id="185950"/>
    <lineage>
        <taxon>Bacteria</taxon>
        <taxon>Pseudomonadati</taxon>
        <taxon>Pseudomonadota</taxon>
        <taxon>Alphaproteobacteria</taxon>
        <taxon>Sphingomonadales</taxon>
        <taxon>Sphingomonadaceae</taxon>
        <taxon>Sphingomonas</taxon>
    </lineage>
</organism>
<sequence length="62" mass="6815">MAQSPFLNDPREQLARHIAAAVVSPINEVRAMHIRAAEHLSELAKENRLPARSGKTKTAKDA</sequence>
<accession>A0A2T5U4R9</accession>
<evidence type="ECO:0000313" key="2">
    <source>
        <dbReference type="Proteomes" id="UP000244013"/>
    </source>
</evidence>
<dbReference type="OrthoDB" id="7585091at2"/>
<proteinExistence type="predicted"/>
<dbReference type="EMBL" id="QAYE01000005">
    <property type="protein sequence ID" value="PTW46488.1"/>
    <property type="molecule type" value="Genomic_DNA"/>
</dbReference>